<dbReference type="KEGG" id="pic:PICST_55556"/>
<feature type="non-terminal residue" evidence="1">
    <location>
        <position position="1"/>
    </location>
</feature>
<reference evidence="1 2" key="1">
    <citation type="journal article" date="2007" name="Nat. Biotechnol.">
        <title>Genome sequence of the lignocellulose-bioconverting and xylose-fermenting yeast Pichia stipitis.</title>
        <authorList>
            <person name="Jeffries T.W."/>
            <person name="Grigoriev I.V."/>
            <person name="Grimwood J."/>
            <person name="Laplaza J.M."/>
            <person name="Aerts A."/>
            <person name="Salamov A."/>
            <person name="Schmutz J."/>
            <person name="Lindquist E."/>
            <person name="Dehal P."/>
            <person name="Shapiro H."/>
            <person name="Jin Y.S."/>
            <person name="Passoth V."/>
            <person name="Richardson P.M."/>
        </authorList>
    </citation>
    <scope>NUCLEOTIDE SEQUENCE [LARGE SCALE GENOMIC DNA]</scope>
    <source>
        <strain evidence="2">ATCC 58785 / CBS 6054 / NBRC 10063 / NRRL Y-11545</strain>
    </source>
</reference>
<dbReference type="eggNOG" id="ENOG502RPSC">
    <property type="taxonomic scope" value="Eukaryota"/>
</dbReference>
<dbReference type="EMBL" id="CP000496">
    <property type="protein sequence ID" value="ABN64582.2"/>
    <property type="molecule type" value="Genomic_DNA"/>
</dbReference>
<dbReference type="RefSeq" id="XP_001382611.2">
    <property type="nucleotide sequence ID" value="XM_001382574.1"/>
</dbReference>
<gene>
    <name evidence="1" type="ORF">PICST_55556</name>
</gene>
<accession>A3LPY9</accession>
<keyword evidence="2" id="KW-1185">Reference proteome</keyword>
<dbReference type="AlphaFoldDB" id="A3LPY9"/>
<sequence length="718" mass="82113">AENYLSIPIDTYPNPLYSMSKEKLLKLTAPEFKHLTSISHRTKEEQDQYCHNIIEITFETILEDPEKVARLLNSIKDTETKSILVATLSKAFCNDNIQLSILNYIVDPTSKKFRTGFFKVLTNILHLKGKTTEERGVILLSYLRLLSLTNIINAEPLILTTNVYSKIINSIPPSKFSELYSYLFHVNIQTTLLETLKVLRKTLLRGTQSDRFVARTGWINPKWHDLLTTSFSEIHQKKMINFFSIDDLREITDISVREKDTPTASLYLNLLVAKFEQKCASQTPLRLDDSNSLDDVQIVIRVIVNYLMAFKGAKSCLQVLKYCIKNKLEIEFPLLLVIMRNLRLSGHFKEALLLINNIPLQNLSYQDRSSLVQEVLMLIKSRYPGTPNVLIGYTAAMLGGSVAGENSGLKLLNKLHLLELTYGSGALGEMASFESIQEASIDDKLTGFEFTSNTLANVYETILDSYDRADLTPNFINSLYDIYIKEVLKSLANETPIQPFTAESMNDRVVNHLISYLLRTSPGGRANFKIDSNLERYEVAKRIFTDFIANVELSRKDITVSLIDLLVHTSLEVHSDYNFASKVVRYSRERHLPFTFNQIYPFIIHHYNKNEYKVAELWYKQLTNSGAKTTAPPAKNLFRIARELNWDVNGFAYRRKNIEKNYKKREELAKIHADPIVFLGENDTEDAITEELVNGIHAEKSDSNFSEELSALLYSSEL</sequence>
<dbReference type="Proteomes" id="UP000002258">
    <property type="component" value="Chromosome 2"/>
</dbReference>
<dbReference type="HOGENOM" id="CLU_370523_0_0_1"/>
<dbReference type="OrthoDB" id="4075894at2759"/>
<evidence type="ECO:0000313" key="2">
    <source>
        <dbReference type="Proteomes" id="UP000002258"/>
    </source>
</evidence>
<protein>
    <submittedName>
        <fullName evidence="1">Uncharacterized protein</fullName>
    </submittedName>
</protein>
<evidence type="ECO:0000313" key="1">
    <source>
        <dbReference type="EMBL" id="ABN64582.2"/>
    </source>
</evidence>
<name>A3LPY9_PICST</name>
<proteinExistence type="predicted"/>
<organism evidence="1 2">
    <name type="scientific">Scheffersomyces stipitis (strain ATCC 58785 / CBS 6054 / NBRC 10063 / NRRL Y-11545)</name>
    <name type="common">Yeast</name>
    <name type="synonym">Pichia stipitis</name>
    <dbReference type="NCBI Taxonomy" id="322104"/>
    <lineage>
        <taxon>Eukaryota</taxon>
        <taxon>Fungi</taxon>
        <taxon>Dikarya</taxon>
        <taxon>Ascomycota</taxon>
        <taxon>Saccharomycotina</taxon>
        <taxon>Pichiomycetes</taxon>
        <taxon>Debaryomycetaceae</taxon>
        <taxon>Scheffersomyces</taxon>
    </lineage>
</organism>
<dbReference type="GeneID" id="4837297"/>
<dbReference type="OMA" id="PFIMFHY"/>
<dbReference type="InParanoid" id="A3LPY9"/>